<dbReference type="PANTHER" id="PTHR35177:SF2">
    <property type="entry name" value="HYDROGENASE MATURATION FACTOR HYBG"/>
    <property type="match status" value="1"/>
</dbReference>
<keyword evidence="3" id="KW-1185">Reference proteome</keyword>
<dbReference type="GO" id="GO:0051604">
    <property type="term" value="P:protein maturation"/>
    <property type="evidence" value="ECO:0007669"/>
    <property type="project" value="TreeGrafter"/>
</dbReference>
<dbReference type="EMBL" id="AP021874">
    <property type="protein sequence ID" value="BBO69561.1"/>
    <property type="molecule type" value="Genomic_DNA"/>
</dbReference>
<dbReference type="OrthoDB" id="9806017at2"/>
<accession>A0A5K7YRE8</accession>
<dbReference type="PRINTS" id="PR00445">
    <property type="entry name" value="HUPFHYPC"/>
</dbReference>
<gene>
    <name evidence="2" type="primary">hypC</name>
    <name evidence="2" type="ORF">DSCA_34910</name>
</gene>
<dbReference type="Proteomes" id="UP000427906">
    <property type="component" value="Chromosome"/>
</dbReference>
<comment type="similarity">
    <text evidence="1">Belongs to the HupF/HypC family.</text>
</comment>
<proteinExistence type="inferred from homology"/>
<dbReference type="NCBIfam" id="TIGR00074">
    <property type="entry name" value="hypC_hupF"/>
    <property type="match status" value="1"/>
</dbReference>
<dbReference type="GO" id="GO:1902670">
    <property type="term" value="F:carbon dioxide binding"/>
    <property type="evidence" value="ECO:0007669"/>
    <property type="project" value="TreeGrafter"/>
</dbReference>
<reference evidence="2 3" key="1">
    <citation type="submission" date="2019-11" db="EMBL/GenBank/DDBJ databases">
        <title>Comparative genomics of hydrocarbon-degrading Desulfosarcina strains.</title>
        <authorList>
            <person name="Watanabe M."/>
            <person name="Kojima H."/>
            <person name="Fukui M."/>
        </authorList>
    </citation>
    <scope>NUCLEOTIDE SEQUENCE [LARGE SCALE GENOMIC DNA]</scope>
    <source>
        <strain evidence="2 3">PL12</strain>
    </source>
</reference>
<evidence type="ECO:0000256" key="1">
    <source>
        <dbReference type="ARBA" id="ARBA00006018"/>
    </source>
</evidence>
<organism evidence="2 3">
    <name type="scientific">Desulfosarcina alkanivorans</name>
    <dbReference type="NCBI Taxonomy" id="571177"/>
    <lineage>
        <taxon>Bacteria</taxon>
        <taxon>Pseudomonadati</taxon>
        <taxon>Thermodesulfobacteriota</taxon>
        <taxon>Desulfobacteria</taxon>
        <taxon>Desulfobacterales</taxon>
        <taxon>Desulfosarcinaceae</taxon>
        <taxon>Desulfosarcina</taxon>
    </lineage>
</organism>
<evidence type="ECO:0000313" key="3">
    <source>
        <dbReference type="Proteomes" id="UP000427906"/>
    </source>
</evidence>
<dbReference type="SUPFAM" id="SSF159127">
    <property type="entry name" value="HupF/HypC-like"/>
    <property type="match status" value="1"/>
</dbReference>
<dbReference type="KEGG" id="dalk:DSCA_34910"/>
<evidence type="ECO:0000313" key="2">
    <source>
        <dbReference type="EMBL" id="BBO69561.1"/>
    </source>
</evidence>
<dbReference type="Pfam" id="PF01455">
    <property type="entry name" value="HupF_HypC"/>
    <property type="match status" value="1"/>
</dbReference>
<dbReference type="FunFam" id="2.30.30.140:FF:000022">
    <property type="entry name" value="Hydrogenase assembly chaperone HybG"/>
    <property type="match status" value="1"/>
</dbReference>
<dbReference type="GO" id="GO:0005506">
    <property type="term" value="F:iron ion binding"/>
    <property type="evidence" value="ECO:0007669"/>
    <property type="project" value="TreeGrafter"/>
</dbReference>
<protein>
    <submittedName>
        <fullName evidence="2">Hydrogenase assembly protein HypC</fullName>
    </submittedName>
</protein>
<dbReference type="Gene3D" id="2.30.30.140">
    <property type="match status" value="1"/>
</dbReference>
<dbReference type="InterPro" id="IPR019812">
    <property type="entry name" value="Hydgase_assmbl_chp_CS"/>
</dbReference>
<dbReference type="InterPro" id="IPR001109">
    <property type="entry name" value="Hydrogenase_HupF/HypC"/>
</dbReference>
<dbReference type="RefSeq" id="WP_155317586.1">
    <property type="nucleotide sequence ID" value="NZ_AP021874.1"/>
</dbReference>
<dbReference type="AlphaFoldDB" id="A0A5K7YRE8"/>
<name>A0A5K7YRE8_9BACT</name>
<dbReference type="PANTHER" id="PTHR35177">
    <property type="entry name" value="HYDROGENASE MATURATION FACTOR HYBG"/>
    <property type="match status" value="1"/>
</dbReference>
<sequence>MCLAIPSKVINIENNMATIDVDGVQRSASMMLLEDVAVGDYVIVHAGFAIQKLDAAAAAESLKLLREAAAYVDSLEADKG</sequence>
<dbReference type="PROSITE" id="PS01097">
    <property type="entry name" value="HUPF_HYPC"/>
    <property type="match status" value="1"/>
</dbReference>